<protein>
    <recommendedName>
        <fullName evidence="1">Cyclic nucleotide-binding domain-containing protein</fullName>
    </recommendedName>
</protein>
<accession>A0A8S1KDX2</accession>
<evidence type="ECO:0000259" key="1">
    <source>
        <dbReference type="PROSITE" id="PS50042"/>
    </source>
</evidence>
<dbReference type="EMBL" id="CAJJDN010000007">
    <property type="protein sequence ID" value="CAD8053459.1"/>
    <property type="molecule type" value="Genomic_DNA"/>
</dbReference>
<organism evidence="2 3">
    <name type="scientific">Paramecium sonneborni</name>
    <dbReference type="NCBI Taxonomy" id="65129"/>
    <lineage>
        <taxon>Eukaryota</taxon>
        <taxon>Sar</taxon>
        <taxon>Alveolata</taxon>
        <taxon>Ciliophora</taxon>
        <taxon>Intramacronucleata</taxon>
        <taxon>Oligohymenophorea</taxon>
        <taxon>Peniculida</taxon>
        <taxon>Parameciidae</taxon>
        <taxon>Paramecium</taxon>
    </lineage>
</organism>
<dbReference type="CDD" id="cd00038">
    <property type="entry name" value="CAP_ED"/>
    <property type="match status" value="1"/>
</dbReference>
<dbReference type="Proteomes" id="UP000692954">
    <property type="component" value="Unassembled WGS sequence"/>
</dbReference>
<dbReference type="InterPro" id="IPR000595">
    <property type="entry name" value="cNMP-bd_dom"/>
</dbReference>
<dbReference type="SMART" id="SM00100">
    <property type="entry name" value="cNMP"/>
    <property type="match status" value="1"/>
</dbReference>
<dbReference type="AlphaFoldDB" id="A0A8S1KDX2"/>
<keyword evidence="3" id="KW-1185">Reference proteome</keyword>
<feature type="domain" description="Cyclic nucleotide-binding" evidence="1">
    <location>
        <begin position="227"/>
        <end position="294"/>
    </location>
</feature>
<dbReference type="PANTHER" id="PTHR23011:SF28">
    <property type="entry name" value="CYCLIC NUCLEOTIDE-BINDING DOMAIN CONTAINING PROTEIN"/>
    <property type="match status" value="1"/>
</dbReference>
<evidence type="ECO:0000313" key="2">
    <source>
        <dbReference type="EMBL" id="CAD8053459.1"/>
    </source>
</evidence>
<dbReference type="PROSITE" id="PS50042">
    <property type="entry name" value="CNMP_BINDING_3"/>
    <property type="match status" value="2"/>
</dbReference>
<sequence>MNRIKKFIHQKGLLPAKPSQNDLLNDARSAFLKRQKTKKDQEQIELFMLSLSFVQKLKTQYGPLIVADLCRNISYLRIPAGTQIIQINKENRTFYVILSGKVSISIYVQKGQKRNSLRMAQNINNITQHSSLQQIQQASTQGTINSQSSIKGEDDQFSLQEIKTLEQGDSFGELALIKDNLKATATVTTKSDCEFGCLTRKQYIDILGKISKNLHHEKLVFLQTIPPLKQWNDEDLKQLSYYLVLKHYVRNQIAVGEGADNSQVFVVKYGVFHVLKQYQGQKLILSELQESEIFYQHPSELKYKFSLRCASDGSSLYEFSHYDFKKYAENNNLEDFINLEKQKQNWRMIKFEERVSDVKDVHHQESELIETKIEFKKTIKLYEDLKIRCNSAKRKKTPFKVEENAIQKTQRQAQMALKKNQILRFGDDSSENSFTLPAIRSTSRKKIYVDLIDTEKSFETLDQYNIGDCEKYQLYFDHSHPWRNLNQKKKTLN</sequence>
<name>A0A8S1KDX2_9CILI</name>
<proteinExistence type="predicted"/>
<dbReference type="PANTHER" id="PTHR23011">
    <property type="entry name" value="CYCLIC NUCLEOTIDE-BINDING DOMAIN CONTAINING PROTEIN"/>
    <property type="match status" value="1"/>
</dbReference>
<gene>
    <name evidence="2" type="ORF">PSON_ATCC_30995.1.T0070353</name>
</gene>
<dbReference type="OrthoDB" id="166212at2759"/>
<comment type="caution">
    <text evidence="2">The sequence shown here is derived from an EMBL/GenBank/DDBJ whole genome shotgun (WGS) entry which is preliminary data.</text>
</comment>
<evidence type="ECO:0000313" key="3">
    <source>
        <dbReference type="Proteomes" id="UP000692954"/>
    </source>
</evidence>
<reference evidence="2" key="1">
    <citation type="submission" date="2021-01" db="EMBL/GenBank/DDBJ databases">
        <authorList>
            <consortium name="Genoscope - CEA"/>
            <person name="William W."/>
        </authorList>
    </citation>
    <scope>NUCLEOTIDE SEQUENCE</scope>
</reference>
<feature type="domain" description="Cyclic nucleotide-binding" evidence="1">
    <location>
        <begin position="66"/>
        <end position="224"/>
    </location>
</feature>